<feature type="compositionally biased region" description="Polar residues" evidence="6">
    <location>
        <begin position="1"/>
        <end position="16"/>
    </location>
</feature>
<dbReference type="FunFam" id="1.20.1250.20:FF:000011">
    <property type="entry name" value="MFS multidrug transporter, putative"/>
    <property type="match status" value="1"/>
</dbReference>
<dbReference type="GeneID" id="4838062"/>
<dbReference type="KEGG" id="pic:PICST_43743"/>
<evidence type="ECO:0000256" key="3">
    <source>
        <dbReference type="ARBA" id="ARBA00022692"/>
    </source>
</evidence>
<feature type="transmembrane region" description="Helical" evidence="7">
    <location>
        <begin position="552"/>
        <end position="572"/>
    </location>
</feature>
<dbReference type="SUPFAM" id="SSF103473">
    <property type="entry name" value="MFS general substrate transporter"/>
    <property type="match status" value="1"/>
</dbReference>
<dbReference type="InParanoid" id="A3LRY3"/>
<dbReference type="InterPro" id="IPR011701">
    <property type="entry name" value="MFS"/>
</dbReference>
<sequence>MSTSNSKHNSTDSLDSLDQARPYAPSPFENFNTDAQSEISPINSRLSGVSSRELRITRTETVKSLHELGMSSDIPMPAINHPPVENPIFPEEYTLETETGLVPVMTLQSIGRVKTVEHTNKLEALDPEIEFVTFVVGDPENPHNWDMTYKWILTLTLAIFVVCAAYGSSCLAGGLPTINKKFGVSTEVSTLTVSLMVIGFTVGPLIWAPLSEQIGRRPVYFISFGLYTIFQIPCALAPNIGALLVCRFLCGVFASSALTNVGASLVDIHNETRSLAIAFFSFAPYSGPVLGGVVNGFISVSTKRMDLIIWVNMAFAGVMWIIVSLIPETYAPVILKKRAKKLREETGNPKIMTEQEATPLSMKELVNDNLIRPLKFIVEEPVLDLICAFVALIYSLLYAFFFAYPVIFNRLYGYEDNIIGLMYIPILIGAGLALCTTPILEMKYAALCKRRTPTPEDRLIGAIIGAPFPCISLFILGATSYKHIIWVGPASSGIAFGYGMVLIYYSLNNYIIDTYAKYAASALATKVFLRSSGGAAFPLFITQMYDKLGLQWASWLLAFISLAMVFIPISFYKYGKTLRAKMCKEDYSAVHL</sequence>
<keyword evidence="3 7" id="KW-0812">Transmembrane</keyword>
<dbReference type="eggNOG" id="KOG0255">
    <property type="taxonomic scope" value="Eukaryota"/>
</dbReference>
<keyword evidence="4 7" id="KW-1133">Transmembrane helix</keyword>
<evidence type="ECO:0000256" key="4">
    <source>
        <dbReference type="ARBA" id="ARBA00022989"/>
    </source>
</evidence>
<keyword evidence="10" id="KW-1185">Reference proteome</keyword>
<evidence type="ECO:0000259" key="8">
    <source>
        <dbReference type="PROSITE" id="PS50850"/>
    </source>
</evidence>
<protein>
    <submittedName>
        <fullName evidence="9">Multidrug resistance protein 3</fullName>
    </submittedName>
</protein>
<feature type="region of interest" description="Disordered" evidence="6">
    <location>
        <begin position="1"/>
        <end position="48"/>
    </location>
</feature>
<keyword evidence="5 7" id="KW-0472">Membrane</keyword>
<gene>
    <name evidence="9" type="primary">MDR13</name>
    <name evidence="9" type="ORF">PICST_43743</name>
</gene>
<feature type="compositionally biased region" description="Polar residues" evidence="6">
    <location>
        <begin position="29"/>
        <end position="48"/>
    </location>
</feature>
<dbReference type="CDD" id="cd17323">
    <property type="entry name" value="MFS_Tpo1_MDR_like"/>
    <property type="match status" value="1"/>
</dbReference>
<dbReference type="Proteomes" id="UP000002258">
    <property type="component" value="Chromosome 3"/>
</dbReference>
<reference evidence="9 10" key="1">
    <citation type="journal article" date="2007" name="Nat. Biotechnol.">
        <title>Genome sequence of the lignocellulose-bioconverting and xylose-fermenting yeast Pichia stipitis.</title>
        <authorList>
            <person name="Jeffries T.W."/>
            <person name="Grigoriev I.V."/>
            <person name="Grimwood J."/>
            <person name="Laplaza J.M."/>
            <person name="Aerts A."/>
            <person name="Salamov A."/>
            <person name="Schmutz J."/>
            <person name="Lindquist E."/>
            <person name="Dehal P."/>
            <person name="Shapiro H."/>
            <person name="Jin Y.S."/>
            <person name="Passoth V."/>
            <person name="Richardson P.M."/>
        </authorList>
    </citation>
    <scope>NUCLEOTIDE SEQUENCE [LARGE SCALE GENOMIC DNA]</scope>
    <source>
        <strain evidence="10">ATCC 58785 / CBS 6054 / NBRC 10063 / NRRL Y-11545</strain>
    </source>
</reference>
<feature type="transmembrane region" description="Helical" evidence="7">
    <location>
        <begin position="418"/>
        <end position="439"/>
    </location>
</feature>
<feature type="transmembrane region" description="Helical" evidence="7">
    <location>
        <begin position="484"/>
        <end position="507"/>
    </location>
</feature>
<evidence type="ECO:0000256" key="1">
    <source>
        <dbReference type="ARBA" id="ARBA00004141"/>
    </source>
</evidence>
<comment type="subcellular location">
    <subcellularLocation>
        <location evidence="1">Membrane</location>
        <topology evidence="1">Multi-pass membrane protein</topology>
    </subcellularLocation>
</comment>
<proteinExistence type="predicted"/>
<feature type="transmembrane region" description="Helical" evidence="7">
    <location>
        <begin position="527"/>
        <end position="546"/>
    </location>
</feature>
<evidence type="ECO:0000256" key="6">
    <source>
        <dbReference type="SAM" id="MobiDB-lite"/>
    </source>
</evidence>
<dbReference type="InterPro" id="IPR020846">
    <property type="entry name" value="MFS_dom"/>
</dbReference>
<dbReference type="Pfam" id="PF07690">
    <property type="entry name" value="MFS_1"/>
    <property type="match status" value="1"/>
</dbReference>
<keyword evidence="2" id="KW-0813">Transport</keyword>
<feature type="transmembrane region" description="Helical" evidence="7">
    <location>
        <begin position="310"/>
        <end position="335"/>
    </location>
</feature>
<evidence type="ECO:0000256" key="7">
    <source>
        <dbReference type="SAM" id="Phobius"/>
    </source>
</evidence>
<dbReference type="AlphaFoldDB" id="A3LRY3"/>
<dbReference type="OrthoDB" id="3936150at2759"/>
<dbReference type="HOGENOM" id="CLU_008455_11_5_1"/>
<dbReference type="GO" id="GO:0000329">
    <property type="term" value="C:fungal-type vacuole membrane"/>
    <property type="evidence" value="ECO:0007669"/>
    <property type="project" value="TreeGrafter"/>
</dbReference>
<feature type="transmembrane region" description="Helical" evidence="7">
    <location>
        <begin position="219"/>
        <end position="236"/>
    </location>
</feature>
<dbReference type="EMBL" id="CP000497">
    <property type="protein sequence ID" value="ABN65467.1"/>
    <property type="molecule type" value="Genomic_DNA"/>
</dbReference>
<dbReference type="RefSeq" id="XP_001383496.1">
    <property type="nucleotide sequence ID" value="XM_001383459.1"/>
</dbReference>
<dbReference type="PANTHER" id="PTHR23502:SF132">
    <property type="entry name" value="POLYAMINE TRANSPORTER 2-RELATED"/>
    <property type="match status" value="1"/>
</dbReference>
<dbReference type="PROSITE" id="PS50850">
    <property type="entry name" value="MFS"/>
    <property type="match status" value="1"/>
</dbReference>
<dbReference type="InterPro" id="IPR036259">
    <property type="entry name" value="MFS_trans_sf"/>
</dbReference>
<feature type="transmembrane region" description="Helical" evidence="7">
    <location>
        <begin position="459"/>
        <end position="478"/>
    </location>
</feature>
<dbReference type="GO" id="GO:0005886">
    <property type="term" value="C:plasma membrane"/>
    <property type="evidence" value="ECO:0007669"/>
    <property type="project" value="TreeGrafter"/>
</dbReference>
<dbReference type="Gene3D" id="1.20.1250.20">
    <property type="entry name" value="MFS general substrate transporter like domains"/>
    <property type="match status" value="1"/>
</dbReference>
<dbReference type="PANTHER" id="PTHR23502">
    <property type="entry name" value="MAJOR FACILITATOR SUPERFAMILY"/>
    <property type="match status" value="1"/>
</dbReference>
<feature type="transmembrane region" description="Helical" evidence="7">
    <location>
        <begin position="151"/>
        <end position="168"/>
    </location>
</feature>
<organism evidence="9 10">
    <name type="scientific">Scheffersomyces stipitis (strain ATCC 58785 / CBS 6054 / NBRC 10063 / NRRL Y-11545)</name>
    <name type="common">Yeast</name>
    <name type="synonym">Pichia stipitis</name>
    <dbReference type="NCBI Taxonomy" id="322104"/>
    <lineage>
        <taxon>Eukaryota</taxon>
        <taxon>Fungi</taxon>
        <taxon>Dikarya</taxon>
        <taxon>Ascomycota</taxon>
        <taxon>Saccharomycotina</taxon>
        <taxon>Pichiomycetes</taxon>
        <taxon>Debaryomycetaceae</taxon>
        <taxon>Scheffersomyces</taxon>
    </lineage>
</organism>
<accession>A3LRY3</accession>
<feature type="transmembrane region" description="Helical" evidence="7">
    <location>
        <begin position="242"/>
        <end position="263"/>
    </location>
</feature>
<evidence type="ECO:0000313" key="10">
    <source>
        <dbReference type="Proteomes" id="UP000002258"/>
    </source>
</evidence>
<dbReference type="OMA" id="TMIMTEP"/>
<name>A3LRY3_PICST</name>
<dbReference type="GO" id="GO:0000297">
    <property type="term" value="F:spermine transmembrane transporter activity"/>
    <property type="evidence" value="ECO:0007669"/>
    <property type="project" value="TreeGrafter"/>
</dbReference>
<feature type="transmembrane region" description="Helical" evidence="7">
    <location>
        <begin position="188"/>
        <end position="207"/>
    </location>
</feature>
<evidence type="ECO:0000256" key="5">
    <source>
        <dbReference type="ARBA" id="ARBA00023136"/>
    </source>
</evidence>
<evidence type="ECO:0000313" key="9">
    <source>
        <dbReference type="EMBL" id="ABN65467.1"/>
    </source>
</evidence>
<evidence type="ECO:0000256" key="2">
    <source>
        <dbReference type="ARBA" id="ARBA00022448"/>
    </source>
</evidence>
<feature type="transmembrane region" description="Helical" evidence="7">
    <location>
        <begin position="275"/>
        <end position="298"/>
    </location>
</feature>
<feature type="transmembrane region" description="Helical" evidence="7">
    <location>
        <begin position="382"/>
        <end position="406"/>
    </location>
</feature>
<dbReference type="FunCoup" id="A3LRY3">
    <property type="interactions" value="89"/>
</dbReference>
<feature type="domain" description="Major facilitator superfamily (MFS) profile" evidence="8">
    <location>
        <begin position="153"/>
        <end position="576"/>
    </location>
</feature>